<keyword evidence="1" id="KW-0285">Flavoprotein</keyword>
<dbReference type="GO" id="GO:0000166">
    <property type="term" value="F:nucleotide binding"/>
    <property type="evidence" value="ECO:0007669"/>
    <property type="project" value="UniProtKB-KW"/>
</dbReference>
<dbReference type="GO" id="GO:0004497">
    <property type="term" value="F:monooxygenase activity"/>
    <property type="evidence" value="ECO:0007669"/>
    <property type="project" value="InterPro"/>
</dbReference>
<dbReference type="PANTHER" id="PTHR43747:SF4">
    <property type="entry name" value="FLAVIN-DEPENDENT TRYPTOPHAN HALOGENASE"/>
    <property type="match status" value="1"/>
</dbReference>
<proteinExistence type="predicted"/>
<evidence type="ECO:0000313" key="3">
    <source>
        <dbReference type="Proteomes" id="UP000574769"/>
    </source>
</evidence>
<dbReference type="AlphaFoldDB" id="A0A7W7AJF9"/>
<comment type="caution">
    <text evidence="2">The sequence shown here is derived from an EMBL/GenBank/DDBJ whole genome shotgun (WGS) entry which is preliminary data.</text>
</comment>
<dbReference type="Pfam" id="PF04820">
    <property type="entry name" value="Trp_halogenase"/>
    <property type="match status" value="1"/>
</dbReference>
<dbReference type="SUPFAM" id="SSF51905">
    <property type="entry name" value="FAD/NAD(P)-binding domain"/>
    <property type="match status" value="1"/>
</dbReference>
<dbReference type="RefSeq" id="WP_184114655.1">
    <property type="nucleotide sequence ID" value="NZ_JACHNY010000004.1"/>
</dbReference>
<gene>
    <name evidence="2" type="ORF">GGQ96_002294</name>
</gene>
<dbReference type="InterPro" id="IPR033856">
    <property type="entry name" value="Trp_halogen"/>
</dbReference>
<dbReference type="EMBL" id="JACHNY010000004">
    <property type="protein sequence ID" value="MBB4618158.1"/>
    <property type="molecule type" value="Genomic_DNA"/>
</dbReference>
<feature type="binding site" evidence="1">
    <location>
        <begin position="19"/>
        <end position="22"/>
    </location>
    <ligand>
        <name>FAD</name>
        <dbReference type="ChEBI" id="CHEBI:57692"/>
    </ligand>
</feature>
<dbReference type="PANTHER" id="PTHR43747">
    <property type="entry name" value="FAD-BINDING PROTEIN"/>
    <property type="match status" value="1"/>
</dbReference>
<keyword evidence="1" id="KW-0274">FAD</keyword>
<evidence type="ECO:0000313" key="2">
    <source>
        <dbReference type="EMBL" id="MBB4618158.1"/>
    </source>
</evidence>
<name>A0A7W7AJF9_9SPHN</name>
<feature type="binding site" evidence="1">
    <location>
        <position position="190"/>
    </location>
    <ligand>
        <name>FAD</name>
        <dbReference type="ChEBI" id="CHEBI:57692"/>
    </ligand>
</feature>
<dbReference type="InterPro" id="IPR050816">
    <property type="entry name" value="Flavin-dep_Halogenase_NPB"/>
</dbReference>
<dbReference type="InterPro" id="IPR036188">
    <property type="entry name" value="FAD/NAD-bd_sf"/>
</dbReference>
<dbReference type="Gene3D" id="3.50.50.60">
    <property type="entry name" value="FAD/NAD(P)-binding domain"/>
    <property type="match status" value="1"/>
</dbReference>
<reference evidence="2 3" key="1">
    <citation type="submission" date="2020-08" db="EMBL/GenBank/DDBJ databases">
        <title>Genomic Encyclopedia of Type Strains, Phase IV (KMG-IV): sequencing the most valuable type-strain genomes for metagenomic binning, comparative biology and taxonomic classification.</title>
        <authorList>
            <person name="Goeker M."/>
        </authorList>
    </citation>
    <scope>NUCLEOTIDE SEQUENCE [LARGE SCALE GENOMIC DNA]</scope>
    <source>
        <strain evidence="2 3">DSM 15867</strain>
    </source>
</reference>
<keyword evidence="2" id="KW-0560">Oxidoreductase</keyword>
<feature type="binding site" evidence="1">
    <location>
        <position position="345"/>
    </location>
    <ligand>
        <name>L-tryptophan</name>
        <dbReference type="ChEBI" id="CHEBI:57912"/>
    </ligand>
</feature>
<dbReference type="Proteomes" id="UP000574769">
    <property type="component" value="Unassembled WGS sequence"/>
</dbReference>
<keyword evidence="3" id="KW-1185">Reference proteome</keyword>
<dbReference type="EC" id="1.14.19.9" evidence="2"/>
<dbReference type="PIRSF" id="PIRSF011396">
    <property type="entry name" value="Trp_halogenase"/>
    <property type="match status" value="1"/>
</dbReference>
<sequence>MVHRDDPHGPLRSIVIVGGGIAGWMAAAQLARQLESVAITVVESPDDQAGVLNEATTPAIRAGLRGLGITEQEVIAACQGSVRLGTEFVDWRSPGRRFFHPFGHYGMASRGVAFHHYWRKLRAAGRELPLAELCLASAMARYDRFMPPSDRPEQDLLAFDWGLHLEAGLFARVLMRRATAQGVVQVDAAVSQVRVERGLVRAVDTSCGRTIAGDLFLDCTGPRALLLGRALETAFEDWSNLLPCDRVVTIPCARTGPLHPYTRSTARPAGWQWRIPLRHRIGNGLVYASRHLSDDAAAAALTGWLEGEPLAEPQLLRVRAGRRSRAWVGNCVALGAAAGFLEPLEWTGLALVQSGIERLVSLLPDRMSAPALADEYNRLTALEQERVRDFLLLHYAANARHGEAFWDERRDTALPPLLAHKLRLFRARGHLVRHDGEVFGDSSWLSLYAGLGVEAAAHDPLADHFSVEDIEAAVTRMKASIADAMALAEPHETVLARMTRD</sequence>
<accession>A0A7W7AJF9</accession>
<protein>
    <submittedName>
        <fullName evidence="2">Tryptophan halogenase</fullName>
        <ecNumber evidence="2">1.14.19.9</ecNumber>
    </submittedName>
</protein>
<dbReference type="InterPro" id="IPR006905">
    <property type="entry name" value="Flavin_halogenase"/>
</dbReference>
<keyword evidence="1" id="KW-0547">Nucleotide-binding</keyword>
<organism evidence="2 3">
    <name type="scientific">Sphingomonas abaci</name>
    <dbReference type="NCBI Taxonomy" id="237611"/>
    <lineage>
        <taxon>Bacteria</taxon>
        <taxon>Pseudomonadati</taxon>
        <taxon>Pseudomonadota</taxon>
        <taxon>Alphaproteobacteria</taxon>
        <taxon>Sphingomonadales</taxon>
        <taxon>Sphingomonadaceae</taxon>
        <taxon>Sphingomonas</taxon>
    </lineage>
</organism>
<evidence type="ECO:0000256" key="1">
    <source>
        <dbReference type="PIRSR" id="PIRSR011396-2"/>
    </source>
</evidence>